<keyword evidence="3" id="KW-0436">Ligase</keyword>
<accession>A0AAV3RCM4</accession>
<evidence type="ECO:0000259" key="2">
    <source>
        <dbReference type="Pfam" id="PF00888"/>
    </source>
</evidence>
<dbReference type="GO" id="GO:0006511">
    <property type="term" value="P:ubiquitin-dependent protein catabolic process"/>
    <property type="evidence" value="ECO:0007669"/>
    <property type="project" value="InterPro"/>
</dbReference>
<sequence>MVLHGFGENLYYGLISTITFHLVDMSKSLEDTQDDSSFLEELHKKWMDHSNAMQIICDIFMYMDRTFVPSTHKSPVPQLGLTLWRDKSLKISYGPSL</sequence>
<evidence type="ECO:0000313" key="3">
    <source>
        <dbReference type="EMBL" id="GAA0173708.1"/>
    </source>
</evidence>
<dbReference type="InterPro" id="IPR001373">
    <property type="entry name" value="Cullin_N"/>
</dbReference>
<dbReference type="AlphaFoldDB" id="A0AAV3RCM4"/>
<name>A0AAV3RCM4_LITER</name>
<dbReference type="GO" id="GO:0031625">
    <property type="term" value="F:ubiquitin protein ligase binding"/>
    <property type="evidence" value="ECO:0007669"/>
    <property type="project" value="InterPro"/>
</dbReference>
<dbReference type="Pfam" id="PF00888">
    <property type="entry name" value="Cullin"/>
    <property type="match status" value="1"/>
</dbReference>
<comment type="similarity">
    <text evidence="1">Belongs to the cullin family.</text>
</comment>
<dbReference type="EMBL" id="BAABME010008735">
    <property type="protein sequence ID" value="GAA0173708.1"/>
    <property type="molecule type" value="Genomic_DNA"/>
</dbReference>
<dbReference type="InterPro" id="IPR045093">
    <property type="entry name" value="Cullin"/>
</dbReference>
<dbReference type="Proteomes" id="UP001454036">
    <property type="component" value="Unassembled WGS sequence"/>
</dbReference>
<keyword evidence="4" id="KW-1185">Reference proteome</keyword>
<evidence type="ECO:0000256" key="1">
    <source>
        <dbReference type="ARBA" id="ARBA00006019"/>
    </source>
</evidence>
<dbReference type="InterPro" id="IPR016159">
    <property type="entry name" value="Cullin_repeat-like_dom_sf"/>
</dbReference>
<dbReference type="GO" id="GO:0016874">
    <property type="term" value="F:ligase activity"/>
    <property type="evidence" value="ECO:0007669"/>
    <property type="project" value="UniProtKB-KW"/>
</dbReference>
<feature type="domain" description="Cullin N-terminal" evidence="2">
    <location>
        <begin position="1"/>
        <end position="90"/>
    </location>
</feature>
<reference evidence="3 4" key="1">
    <citation type="submission" date="2024-01" db="EMBL/GenBank/DDBJ databases">
        <title>The complete chloroplast genome sequence of Lithospermum erythrorhizon: insights into the phylogenetic relationship among Boraginaceae species and the maternal lineages of purple gromwells.</title>
        <authorList>
            <person name="Okada T."/>
            <person name="Watanabe K."/>
        </authorList>
    </citation>
    <scope>NUCLEOTIDE SEQUENCE [LARGE SCALE GENOMIC DNA]</scope>
</reference>
<proteinExistence type="inferred from homology"/>
<comment type="caution">
    <text evidence="3">The sequence shown here is derived from an EMBL/GenBank/DDBJ whole genome shotgun (WGS) entry which is preliminary data.</text>
</comment>
<gene>
    <name evidence="3" type="ORF">LIER_27270</name>
</gene>
<dbReference type="SUPFAM" id="SSF74788">
    <property type="entry name" value="Cullin repeat-like"/>
    <property type="match status" value="1"/>
</dbReference>
<dbReference type="Gene3D" id="1.20.1310.10">
    <property type="entry name" value="Cullin Repeats"/>
    <property type="match status" value="1"/>
</dbReference>
<protein>
    <submittedName>
        <fullName evidence="3">Ubiquitin-protein ligase</fullName>
    </submittedName>
</protein>
<organism evidence="3 4">
    <name type="scientific">Lithospermum erythrorhizon</name>
    <name type="common">Purple gromwell</name>
    <name type="synonym">Lithospermum officinale var. erythrorhizon</name>
    <dbReference type="NCBI Taxonomy" id="34254"/>
    <lineage>
        <taxon>Eukaryota</taxon>
        <taxon>Viridiplantae</taxon>
        <taxon>Streptophyta</taxon>
        <taxon>Embryophyta</taxon>
        <taxon>Tracheophyta</taxon>
        <taxon>Spermatophyta</taxon>
        <taxon>Magnoliopsida</taxon>
        <taxon>eudicotyledons</taxon>
        <taxon>Gunneridae</taxon>
        <taxon>Pentapetalae</taxon>
        <taxon>asterids</taxon>
        <taxon>lamiids</taxon>
        <taxon>Boraginales</taxon>
        <taxon>Boraginaceae</taxon>
        <taxon>Boraginoideae</taxon>
        <taxon>Lithospermeae</taxon>
        <taxon>Lithospermum</taxon>
    </lineage>
</organism>
<evidence type="ECO:0000313" key="4">
    <source>
        <dbReference type="Proteomes" id="UP001454036"/>
    </source>
</evidence>
<dbReference type="PANTHER" id="PTHR11932">
    <property type="entry name" value="CULLIN"/>
    <property type="match status" value="1"/>
</dbReference>